<feature type="domain" description="Peptidase M48" evidence="8">
    <location>
        <begin position="134"/>
        <end position="200"/>
    </location>
</feature>
<comment type="caution">
    <text evidence="9">The sequence shown here is derived from an EMBL/GenBank/DDBJ whole genome shotgun (WGS) entry which is preliminary data.</text>
</comment>
<dbReference type="Proteomes" id="UP000179769">
    <property type="component" value="Unassembled WGS sequence"/>
</dbReference>
<dbReference type="PANTHER" id="PTHR34978:SF3">
    <property type="entry name" value="SLR0241 PROTEIN"/>
    <property type="match status" value="1"/>
</dbReference>
<dbReference type="PANTHER" id="PTHR34978">
    <property type="entry name" value="POSSIBLE SENSOR-TRANSDUCER PROTEIN BLAR"/>
    <property type="match status" value="1"/>
</dbReference>
<keyword evidence="7" id="KW-0812">Transmembrane</keyword>
<feature type="transmembrane region" description="Helical" evidence="7">
    <location>
        <begin position="33"/>
        <end position="58"/>
    </location>
</feature>
<dbReference type="OrthoDB" id="9785340at2"/>
<dbReference type="GO" id="GO:0046872">
    <property type="term" value="F:metal ion binding"/>
    <property type="evidence" value="ECO:0007669"/>
    <property type="project" value="UniProtKB-KW"/>
</dbReference>
<evidence type="ECO:0000256" key="4">
    <source>
        <dbReference type="ARBA" id="ARBA00022833"/>
    </source>
</evidence>
<dbReference type="AlphaFoldDB" id="A0A1S1PJ99"/>
<keyword evidence="5 6" id="KW-0482">Metalloprotease</keyword>
<evidence type="ECO:0000256" key="7">
    <source>
        <dbReference type="SAM" id="Phobius"/>
    </source>
</evidence>
<evidence type="ECO:0000256" key="5">
    <source>
        <dbReference type="ARBA" id="ARBA00023049"/>
    </source>
</evidence>
<keyword evidence="2" id="KW-0479">Metal-binding</keyword>
<dbReference type="EMBL" id="MAXA01000259">
    <property type="protein sequence ID" value="OHV20995.1"/>
    <property type="molecule type" value="Genomic_DNA"/>
</dbReference>
<keyword evidence="7" id="KW-0472">Membrane</keyword>
<reference evidence="10" key="1">
    <citation type="submission" date="2016-07" db="EMBL/GenBank/DDBJ databases">
        <title>Frankia sp. NRRL B-16219 Genome sequencing.</title>
        <authorList>
            <person name="Ghodhbane-Gtari F."/>
            <person name="Swanson E."/>
            <person name="Gueddou A."/>
            <person name="Louati M."/>
            <person name="Nouioui I."/>
            <person name="Hezbri K."/>
            <person name="Abebe-Akele F."/>
            <person name="Simpson S."/>
            <person name="Morris K."/>
            <person name="Thomas K."/>
            <person name="Gtari M."/>
            <person name="Tisa L.S."/>
        </authorList>
    </citation>
    <scope>NUCLEOTIDE SEQUENCE [LARGE SCALE GENOMIC DNA]</scope>
    <source>
        <strain evidence="10">NRRL B-16219</strain>
    </source>
</reference>
<dbReference type="GO" id="GO:0004222">
    <property type="term" value="F:metalloendopeptidase activity"/>
    <property type="evidence" value="ECO:0007669"/>
    <property type="project" value="InterPro"/>
</dbReference>
<gene>
    <name evidence="9" type="ORF">BBK14_27275</name>
</gene>
<proteinExistence type="inferred from homology"/>
<dbReference type="GO" id="GO:0006508">
    <property type="term" value="P:proteolysis"/>
    <property type="evidence" value="ECO:0007669"/>
    <property type="project" value="UniProtKB-KW"/>
</dbReference>
<dbReference type="InterPro" id="IPR001915">
    <property type="entry name" value="Peptidase_M48"/>
</dbReference>
<dbReference type="Pfam" id="PF01435">
    <property type="entry name" value="Peptidase_M48"/>
    <property type="match status" value="1"/>
</dbReference>
<keyword evidence="1 6" id="KW-0645">Protease</keyword>
<evidence type="ECO:0000313" key="9">
    <source>
        <dbReference type="EMBL" id="OHV20995.1"/>
    </source>
</evidence>
<feature type="transmembrane region" description="Helical" evidence="7">
    <location>
        <begin position="6"/>
        <end position="21"/>
    </location>
</feature>
<sequence>MIFGILILYMVAVAWGLPRCLRGMSWTSRTPRLAAATWLAGTVSVVSMAVLTGALLVVPLHAIGDIVVLLVQWCGWTEHAFPVLPPWTAPRLVGLGLVGLGLLRLVQVGVAVTHARWADQARHRHDVRLLGRFHPRLGIYVLDHTRRGAFCLPGKGGTVVVTRGALRVLQPAELDAVIAHERAHLTGRHHLILTAAAVLARAFPTVPLFAVGHEELRRLVELAADDSAARRSTPRVVAQAVLRLAAPPSPLLGMANTAVHQRVIRLMADRPPLSRSTVLGRVLLVGLLLALPLLVTTIPALSDLTDHCA</sequence>
<name>A0A1S1PJ99_9ACTN</name>
<keyword evidence="10" id="KW-1185">Reference proteome</keyword>
<organism evidence="9 10">
    <name type="scientific">Parafrankia soli</name>
    <dbReference type="NCBI Taxonomy" id="2599596"/>
    <lineage>
        <taxon>Bacteria</taxon>
        <taxon>Bacillati</taxon>
        <taxon>Actinomycetota</taxon>
        <taxon>Actinomycetes</taxon>
        <taxon>Frankiales</taxon>
        <taxon>Frankiaceae</taxon>
        <taxon>Parafrankia</taxon>
    </lineage>
</organism>
<keyword evidence="3 6" id="KW-0378">Hydrolase</keyword>
<comment type="cofactor">
    <cofactor evidence="6">
        <name>Zn(2+)</name>
        <dbReference type="ChEBI" id="CHEBI:29105"/>
    </cofactor>
    <text evidence="6">Binds 1 zinc ion per subunit.</text>
</comment>
<keyword evidence="7" id="KW-1133">Transmembrane helix</keyword>
<feature type="transmembrane region" description="Helical" evidence="7">
    <location>
        <begin position="278"/>
        <end position="301"/>
    </location>
</feature>
<evidence type="ECO:0000259" key="8">
    <source>
        <dbReference type="Pfam" id="PF01435"/>
    </source>
</evidence>
<accession>A0A1S1PJ99</accession>
<evidence type="ECO:0000256" key="2">
    <source>
        <dbReference type="ARBA" id="ARBA00022723"/>
    </source>
</evidence>
<comment type="similarity">
    <text evidence="6">Belongs to the peptidase M48 family.</text>
</comment>
<evidence type="ECO:0000256" key="3">
    <source>
        <dbReference type="ARBA" id="ARBA00022801"/>
    </source>
</evidence>
<evidence type="ECO:0000313" key="10">
    <source>
        <dbReference type="Proteomes" id="UP000179769"/>
    </source>
</evidence>
<dbReference type="InterPro" id="IPR052173">
    <property type="entry name" value="Beta-lactam_resp_regulator"/>
</dbReference>
<feature type="transmembrane region" description="Helical" evidence="7">
    <location>
        <begin position="92"/>
        <end position="115"/>
    </location>
</feature>
<dbReference type="CDD" id="cd07326">
    <property type="entry name" value="M56_BlaR1_MecR1_like"/>
    <property type="match status" value="1"/>
</dbReference>
<keyword evidence="4 6" id="KW-0862">Zinc</keyword>
<protein>
    <submittedName>
        <fullName evidence="9">Peptidase M48 Ste24p</fullName>
    </submittedName>
</protein>
<evidence type="ECO:0000256" key="1">
    <source>
        <dbReference type="ARBA" id="ARBA00022670"/>
    </source>
</evidence>
<evidence type="ECO:0000256" key="6">
    <source>
        <dbReference type="RuleBase" id="RU003983"/>
    </source>
</evidence>
<dbReference type="Gene3D" id="3.30.2010.10">
    <property type="entry name" value="Metalloproteases ('zincins'), catalytic domain"/>
    <property type="match status" value="1"/>
</dbReference>